<feature type="compositionally biased region" description="Basic and acidic residues" evidence="1">
    <location>
        <begin position="87"/>
        <end position="100"/>
    </location>
</feature>
<accession>A0AAP0F1I2</accession>
<dbReference type="EMBL" id="JBBNAE010000008">
    <property type="protein sequence ID" value="KAK9102185.1"/>
    <property type="molecule type" value="Genomic_DNA"/>
</dbReference>
<reference evidence="2 3" key="1">
    <citation type="submission" date="2024-01" db="EMBL/GenBank/DDBJ databases">
        <title>Genome assemblies of Stephania.</title>
        <authorList>
            <person name="Yang L."/>
        </authorList>
    </citation>
    <scope>NUCLEOTIDE SEQUENCE [LARGE SCALE GENOMIC DNA]</scope>
    <source>
        <strain evidence="2">QJT</strain>
        <tissue evidence="2">Leaf</tissue>
    </source>
</reference>
<evidence type="ECO:0000313" key="3">
    <source>
        <dbReference type="Proteomes" id="UP001417504"/>
    </source>
</evidence>
<evidence type="ECO:0000256" key="1">
    <source>
        <dbReference type="SAM" id="MobiDB-lite"/>
    </source>
</evidence>
<evidence type="ECO:0000313" key="2">
    <source>
        <dbReference type="EMBL" id="KAK9102185.1"/>
    </source>
</evidence>
<gene>
    <name evidence="2" type="ORF">Sjap_019439</name>
</gene>
<feature type="region of interest" description="Disordered" evidence="1">
    <location>
        <begin position="84"/>
        <end position="106"/>
    </location>
</feature>
<organism evidence="2 3">
    <name type="scientific">Stephania japonica</name>
    <dbReference type="NCBI Taxonomy" id="461633"/>
    <lineage>
        <taxon>Eukaryota</taxon>
        <taxon>Viridiplantae</taxon>
        <taxon>Streptophyta</taxon>
        <taxon>Embryophyta</taxon>
        <taxon>Tracheophyta</taxon>
        <taxon>Spermatophyta</taxon>
        <taxon>Magnoliopsida</taxon>
        <taxon>Ranunculales</taxon>
        <taxon>Menispermaceae</taxon>
        <taxon>Menispermoideae</taxon>
        <taxon>Cissampelideae</taxon>
        <taxon>Stephania</taxon>
    </lineage>
</organism>
<dbReference type="Proteomes" id="UP001417504">
    <property type="component" value="Unassembled WGS sequence"/>
</dbReference>
<proteinExistence type="predicted"/>
<protein>
    <submittedName>
        <fullName evidence="2">Uncharacterized protein</fullName>
    </submittedName>
</protein>
<name>A0AAP0F1I2_9MAGN</name>
<dbReference type="AlphaFoldDB" id="A0AAP0F1I2"/>
<keyword evidence="3" id="KW-1185">Reference proteome</keyword>
<comment type="caution">
    <text evidence="2">The sequence shown here is derived from an EMBL/GenBank/DDBJ whole genome shotgun (WGS) entry which is preliminary data.</text>
</comment>
<sequence length="106" mass="11026">MNVPADDGGLLKPDVVEGTDDEVSEVGVVGIVEAVSLVGVMEALGPVVEHGLGHLPFTEKQVVTPTGIKGSAIPLSTGFVVSKAVPSRKERSKEQGERRTAFHPLA</sequence>